<evidence type="ECO:0000259" key="7">
    <source>
        <dbReference type="Pfam" id="PF20684"/>
    </source>
</evidence>
<proteinExistence type="inferred from homology"/>
<reference evidence="8 9" key="1">
    <citation type="journal article" date="2013" name="PLoS Genet.">
        <title>Comparative genome structure, secondary metabolite, and effector coding capacity across Cochliobolus pathogens.</title>
        <authorList>
            <person name="Condon B.J."/>
            <person name="Leng Y."/>
            <person name="Wu D."/>
            <person name="Bushley K.E."/>
            <person name="Ohm R.A."/>
            <person name="Otillar R."/>
            <person name="Martin J."/>
            <person name="Schackwitz W."/>
            <person name="Grimwood J."/>
            <person name="MohdZainudin N."/>
            <person name="Xue C."/>
            <person name="Wang R."/>
            <person name="Manning V.A."/>
            <person name="Dhillon B."/>
            <person name="Tu Z.J."/>
            <person name="Steffenson B.J."/>
            <person name="Salamov A."/>
            <person name="Sun H."/>
            <person name="Lowry S."/>
            <person name="LaButti K."/>
            <person name="Han J."/>
            <person name="Copeland A."/>
            <person name="Lindquist E."/>
            <person name="Barry K."/>
            <person name="Schmutz J."/>
            <person name="Baker S.E."/>
            <person name="Ciuffetti L.M."/>
            <person name="Grigoriev I.V."/>
            <person name="Zhong S."/>
            <person name="Turgeon B.G."/>
        </authorList>
    </citation>
    <scope>NUCLEOTIDE SEQUENCE [LARGE SCALE GENOMIC DNA]</scope>
    <source>
        <strain evidence="8 9">26-R-13</strain>
    </source>
</reference>
<keyword evidence="2 6" id="KW-0812">Transmembrane</keyword>
<keyword evidence="4 6" id="KW-0472">Membrane</keyword>
<comment type="subcellular location">
    <subcellularLocation>
        <location evidence="1">Membrane</location>
        <topology evidence="1">Multi-pass membrane protein</topology>
    </subcellularLocation>
</comment>
<evidence type="ECO:0000256" key="6">
    <source>
        <dbReference type="SAM" id="Phobius"/>
    </source>
</evidence>
<evidence type="ECO:0000313" key="9">
    <source>
        <dbReference type="Proteomes" id="UP000053841"/>
    </source>
</evidence>
<feature type="transmembrane region" description="Helical" evidence="6">
    <location>
        <begin position="231"/>
        <end position="256"/>
    </location>
</feature>
<dbReference type="Proteomes" id="UP000053841">
    <property type="component" value="Unassembled WGS sequence"/>
</dbReference>
<dbReference type="GO" id="GO:0016020">
    <property type="term" value="C:membrane"/>
    <property type="evidence" value="ECO:0007669"/>
    <property type="project" value="UniProtKB-SubCell"/>
</dbReference>
<dbReference type="OrthoDB" id="3934549at2759"/>
<evidence type="ECO:0000256" key="1">
    <source>
        <dbReference type="ARBA" id="ARBA00004141"/>
    </source>
</evidence>
<feature type="transmembrane region" description="Helical" evidence="6">
    <location>
        <begin position="106"/>
        <end position="127"/>
    </location>
</feature>
<comment type="similarity">
    <text evidence="5">Belongs to the SAT4 family.</text>
</comment>
<protein>
    <recommendedName>
        <fullName evidence="7">Rhodopsin domain-containing protein</fullName>
    </recommendedName>
</protein>
<sequence>MAPHGLLSLVLAFALTSTSTIVVALRFYTRYFIVGKLTTPDWVMLLALIGTWASTVVNWYMVQFMDHSSVDVSYRCPLKRWKTDILEPNVPDTMERVVVGALLSIWLYRLNYIIDLCLVKTSILLFYNEIAASNQRFHFGIRALLLINIVGGIAFAFASIFMCYPVADAWSFEVFKGGVKGKAATQCYYPGPFWLSNAGYNLVTDVIIWTVPMAFFMNLQAIPLRQRLELVATFSVGIVAIVASVVRLYTIVLWLSSLKQQRINTANVLIWSQVEQHAGLIAGSIPFLRPLYRQVLARARRREQNSPSPAAHLVEEPAPEMVQGMLRRPILPSTTSTCGSSNREFRRPEWVLEPIEPVGKDCIWEVPHPT</sequence>
<evidence type="ECO:0000256" key="4">
    <source>
        <dbReference type="ARBA" id="ARBA00023136"/>
    </source>
</evidence>
<feature type="transmembrane region" description="Helical" evidence="6">
    <location>
        <begin position="41"/>
        <end position="61"/>
    </location>
</feature>
<dbReference type="Pfam" id="PF20684">
    <property type="entry name" value="Fung_rhodopsin"/>
    <property type="match status" value="1"/>
</dbReference>
<organism evidence="8 9">
    <name type="scientific">Cochliobolus carbonum (strain 26-R-13)</name>
    <name type="common">Maize leaf spot fungus</name>
    <name type="synonym">Bipolaris zeicola</name>
    <dbReference type="NCBI Taxonomy" id="930089"/>
    <lineage>
        <taxon>Eukaryota</taxon>
        <taxon>Fungi</taxon>
        <taxon>Dikarya</taxon>
        <taxon>Ascomycota</taxon>
        <taxon>Pezizomycotina</taxon>
        <taxon>Dothideomycetes</taxon>
        <taxon>Pleosporomycetidae</taxon>
        <taxon>Pleosporales</taxon>
        <taxon>Pleosporineae</taxon>
        <taxon>Pleosporaceae</taxon>
        <taxon>Bipolaris</taxon>
    </lineage>
</organism>
<dbReference type="PANTHER" id="PTHR33048">
    <property type="entry name" value="PTH11-LIKE INTEGRAL MEMBRANE PROTEIN (AFU_ORTHOLOGUE AFUA_5G11245)"/>
    <property type="match status" value="1"/>
</dbReference>
<dbReference type="KEGG" id="bze:COCCADRAFT_6964"/>
<evidence type="ECO:0000313" key="8">
    <source>
        <dbReference type="EMBL" id="EUC31072.1"/>
    </source>
</evidence>
<gene>
    <name evidence="8" type="ORF">COCCADRAFT_6964</name>
</gene>
<accession>W6XTW0</accession>
<feature type="transmembrane region" description="Helical" evidence="6">
    <location>
        <begin position="198"/>
        <end position="219"/>
    </location>
</feature>
<keyword evidence="3 6" id="KW-1133">Transmembrane helix</keyword>
<dbReference type="EMBL" id="KI964676">
    <property type="protein sequence ID" value="EUC31072.1"/>
    <property type="molecule type" value="Genomic_DNA"/>
</dbReference>
<evidence type="ECO:0000256" key="3">
    <source>
        <dbReference type="ARBA" id="ARBA00022989"/>
    </source>
</evidence>
<dbReference type="eggNOG" id="ENOG502SHPH">
    <property type="taxonomic scope" value="Eukaryota"/>
</dbReference>
<dbReference type="HOGENOM" id="CLU_043969_0_0_1"/>
<evidence type="ECO:0000256" key="5">
    <source>
        <dbReference type="ARBA" id="ARBA00038359"/>
    </source>
</evidence>
<dbReference type="PANTHER" id="PTHR33048:SF124">
    <property type="entry name" value="INTEGRAL MEMBRANE PROTEIN"/>
    <property type="match status" value="1"/>
</dbReference>
<feature type="domain" description="Rhodopsin" evidence="7">
    <location>
        <begin position="25"/>
        <end position="293"/>
    </location>
</feature>
<keyword evidence="9" id="KW-1185">Reference proteome</keyword>
<dbReference type="InterPro" id="IPR052337">
    <property type="entry name" value="SAT4-like"/>
</dbReference>
<feature type="transmembrane region" description="Helical" evidence="6">
    <location>
        <begin position="6"/>
        <end position="29"/>
    </location>
</feature>
<feature type="transmembrane region" description="Helical" evidence="6">
    <location>
        <begin position="139"/>
        <end position="167"/>
    </location>
</feature>
<dbReference type="AlphaFoldDB" id="W6XTW0"/>
<evidence type="ECO:0000256" key="2">
    <source>
        <dbReference type="ARBA" id="ARBA00022692"/>
    </source>
</evidence>
<dbReference type="RefSeq" id="XP_007714596.1">
    <property type="nucleotide sequence ID" value="XM_007716406.1"/>
</dbReference>
<dbReference type="GeneID" id="19150636"/>
<dbReference type="InterPro" id="IPR049326">
    <property type="entry name" value="Rhodopsin_dom_fungi"/>
</dbReference>
<name>W6XTW0_COCC2</name>